<evidence type="ECO:0000256" key="10">
    <source>
        <dbReference type="ARBA" id="ARBA00038489"/>
    </source>
</evidence>
<dbReference type="GO" id="GO:0045454">
    <property type="term" value="P:cell redox homeostasis"/>
    <property type="evidence" value="ECO:0007669"/>
    <property type="project" value="TreeGrafter"/>
</dbReference>
<dbReference type="PANTHER" id="PTHR42801">
    <property type="entry name" value="THIOREDOXIN-DEPENDENT PEROXIDE REDUCTASE"/>
    <property type="match status" value="1"/>
</dbReference>
<proteinExistence type="inferred from homology"/>
<reference evidence="14 15" key="1">
    <citation type="journal article" date="2016" name="Nat. Commun.">
        <title>Thousands of microbial genomes shed light on interconnected biogeochemical processes in an aquifer system.</title>
        <authorList>
            <person name="Anantharaman K."/>
            <person name="Brown C.T."/>
            <person name="Hug L.A."/>
            <person name="Sharon I."/>
            <person name="Castelle C.J."/>
            <person name="Probst A.J."/>
            <person name="Thomas B.C."/>
            <person name="Singh A."/>
            <person name="Wilkins M.J."/>
            <person name="Karaoz U."/>
            <person name="Brodie E.L."/>
            <person name="Williams K.H."/>
            <person name="Hubbard S.S."/>
            <person name="Banfield J.F."/>
        </authorList>
    </citation>
    <scope>NUCLEOTIDE SEQUENCE [LARGE SCALE GENOMIC DNA]</scope>
</reference>
<dbReference type="InterPro" id="IPR000866">
    <property type="entry name" value="AhpC/TSA"/>
</dbReference>
<dbReference type="Gene3D" id="3.40.30.10">
    <property type="entry name" value="Glutaredoxin"/>
    <property type="match status" value="1"/>
</dbReference>
<dbReference type="CDD" id="cd03017">
    <property type="entry name" value="PRX_BCP"/>
    <property type="match status" value="1"/>
</dbReference>
<dbReference type="Pfam" id="PF00578">
    <property type="entry name" value="AhpC-TSA"/>
    <property type="match status" value="1"/>
</dbReference>
<evidence type="ECO:0000313" key="15">
    <source>
        <dbReference type="Proteomes" id="UP000177614"/>
    </source>
</evidence>
<dbReference type="PIRSF" id="PIRSF000239">
    <property type="entry name" value="AHPC"/>
    <property type="match status" value="1"/>
</dbReference>
<comment type="function">
    <text evidence="1">Thiol-specific peroxidase that catalyzes the reduction of hydrogen peroxide and organic hydroperoxides to water and alcohols, respectively. Plays a role in cell protection against oxidative stress by detoxifying peroxides and as sensor of hydrogen peroxide-mediated signaling events.</text>
</comment>
<dbReference type="GO" id="GO:0034599">
    <property type="term" value="P:cellular response to oxidative stress"/>
    <property type="evidence" value="ECO:0007669"/>
    <property type="project" value="TreeGrafter"/>
</dbReference>
<evidence type="ECO:0000313" key="14">
    <source>
        <dbReference type="EMBL" id="OGC82282.1"/>
    </source>
</evidence>
<dbReference type="InterPro" id="IPR024706">
    <property type="entry name" value="Peroxiredoxin_AhpC-typ"/>
</dbReference>
<dbReference type="GO" id="GO:0008379">
    <property type="term" value="F:thioredoxin peroxidase activity"/>
    <property type="evidence" value="ECO:0007669"/>
    <property type="project" value="TreeGrafter"/>
</dbReference>
<evidence type="ECO:0000256" key="6">
    <source>
        <dbReference type="ARBA" id="ARBA00023002"/>
    </source>
</evidence>
<evidence type="ECO:0000256" key="12">
    <source>
        <dbReference type="PIRSR" id="PIRSR000239-1"/>
    </source>
</evidence>
<evidence type="ECO:0000256" key="1">
    <source>
        <dbReference type="ARBA" id="ARBA00003330"/>
    </source>
</evidence>
<dbReference type="InterPro" id="IPR050924">
    <property type="entry name" value="Peroxiredoxin_BCP/PrxQ"/>
</dbReference>
<dbReference type="NCBIfam" id="NF006960">
    <property type="entry name" value="PRK09437.1"/>
    <property type="match status" value="1"/>
</dbReference>
<dbReference type="STRING" id="1817814.A2V81_01975"/>
<dbReference type="PANTHER" id="PTHR42801:SF4">
    <property type="entry name" value="AHPC_TSA FAMILY PROTEIN"/>
    <property type="match status" value="1"/>
</dbReference>
<evidence type="ECO:0000256" key="11">
    <source>
        <dbReference type="ARBA" id="ARBA00049091"/>
    </source>
</evidence>
<evidence type="ECO:0000256" key="5">
    <source>
        <dbReference type="ARBA" id="ARBA00022862"/>
    </source>
</evidence>
<evidence type="ECO:0000259" key="13">
    <source>
        <dbReference type="PROSITE" id="PS51352"/>
    </source>
</evidence>
<feature type="domain" description="Thioredoxin" evidence="13">
    <location>
        <begin position="5"/>
        <end position="153"/>
    </location>
</feature>
<name>A0A1F4XKP2_9BACT</name>
<sequence length="153" mass="16784">MVELLAVGSKAPDFIVDSTSGTKVSLAYFAGKKVVLYFYPKDNTPGCTKESCNFRDISVEIQKKGAVIVGVSRDSIASHQKFKEKYHLNFDLLADTDSALCRAYKVLVQKSMFGRKYEGILRATYIIDEKGNVASAFPKVNPLTHAGQVLAAL</sequence>
<dbReference type="AlphaFoldDB" id="A0A1F4XKP2"/>
<keyword evidence="6" id="KW-0560">Oxidoreductase</keyword>
<evidence type="ECO:0000256" key="3">
    <source>
        <dbReference type="ARBA" id="ARBA00013017"/>
    </source>
</evidence>
<evidence type="ECO:0000256" key="4">
    <source>
        <dbReference type="ARBA" id="ARBA00022559"/>
    </source>
</evidence>
<keyword evidence="5" id="KW-0049">Antioxidant</keyword>
<keyword evidence="8" id="KW-0676">Redox-active center</keyword>
<dbReference type="Proteomes" id="UP000177614">
    <property type="component" value="Unassembled WGS sequence"/>
</dbReference>
<keyword evidence="4" id="KW-0575">Peroxidase</keyword>
<evidence type="ECO:0000256" key="7">
    <source>
        <dbReference type="ARBA" id="ARBA00023157"/>
    </source>
</evidence>
<evidence type="ECO:0000256" key="8">
    <source>
        <dbReference type="ARBA" id="ARBA00023284"/>
    </source>
</evidence>
<accession>A0A1F4XKP2</accession>
<dbReference type="PROSITE" id="PS51352">
    <property type="entry name" value="THIOREDOXIN_2"/>
    <property type="match status" value="1"/>
</dbReference>
<protein>
    <recommendedName>
        <fullName evidence="3">thioredoxin-dependent peroxiredoxin</fullName>
        <ecNumber evidence="3">1.11.1.24</ecNumber>
    </recommendedName>
    <alternativeName>
        <fullName evidence="9">Thioredoxin peroxidase</fullName>
    </alternativeName>
</protein>
<dbReference type="SUPFAM" id="SSF52833">
    <property type="entry name" value="Thioredoxin-like"/>
    <property type="match status" value="1"/>
</dbReference>
<comment type="subunit">
    <text evidence="2">Monomer.</text>
</comment>
<dbReference type="InterPro" id="IPR013766">
    <property type="entry name" value="Thioredoxin_domain"/>
</dbReference>
<dbReference type="FunFam" id="3.40.30.10:FF:000007">
    <property type="entry name" value="Thioredoxin-dependent thiol peroxidase"/>
    <property type="match status" value="1"/>
</dbReference>
<evidence type="ECO:0000256" key="2">
    <source>
        <dbReference type="ARBA" id="ARBA00011245"/>
    </source>
</evidence>
<dbReference type="InterPro" id="IPR036249">
    <property type="entry name" value="Thioredoxin-like_sf"/>
</dbReference>
<organism evidence="14 15">
    <name type="scientific">Candidatus Abawacabacteria bacterium RBG_16_42_10</name>
    <dbReference type="NCBI Taxonomy" id="1817814"/>
    <lineage>
        <taxon>Bacteria</taxon>
        <taxon>Candidatus Abawacaibacteriota</taxon>
    </lineage>
</organism>
<evidence type="ECO:0000256" key="9">
    <source>
        <dbReference type="ARBA" id="ARBA00032824"/>
    </source>
</evidence>
<feature type="active site" description="Cysteine sulfenic acid (-SOH) intermediate; for peroxidase activity" evidence="12">
    <location>
        <position position="47"/>
    </location>
</feature>
<dbReference type="EC" id="1.11.1.24" evidence="3"/>
<dbReference type="GO" id="GO:0005737">
    <property type="term" value="C:cytoplasm"/>
    <property type="evidence" value="ECO:0007669"/>
    <property type="project" value="TreeGrafter"/>
</dbReference>
<comment type="caution">
    <text evidence="14">The sequence shown here is derived from an EMBL/GenBank/DDBJ whole genome shotgun (WGS) entry which is preliminary data.</text>
</comment>
<dbReference type="EMBL" id="MEWR01000008">
    <property type="protein sequence ID" value="OGC82282.1"/>
    <property type="molecule type" value="Genomic_DNA"/>
</dbReference>
<keyword evidence="7" id="KW-1015">Disulfide bond</keyword>
<gene>
    <name evidence="14" type="ORF">A2V81_01975</name>
</gene>
<comment type="catalytic activity">
    <reaction evidence="11">
        <text>a hydroperoxide + [thioredoxin]-dithiol = an alcohol + [thioredoxin]-disulfide + H2O</text>
        <dbReference type="Rhea" id="RHEA:62620"/>
        <dbReference type="Rhea" id="RHEA-COMP:10698"/>
        <dbReference type="Rhea" id="RHEA-COMP:10700"/>
        <dbReference type="ChEBI" id="CHEBI:15377"/>
        <dbReference type="ChEBI" id="CHEBI:29950"/>
        <dbReference type="ChEBI" id="CHEBI:30879"/>
        <dbReference type="ChEBI" id="CHEBI:35924"/>
        <dbReference type="ChEBI" id="CHEBI:50058"/>
        <dbReference type="EC" id="1.11.1.24"/>
    </reaction>
</comment>
<comment type="similarity">
    <text evidence="10">Belongs to the peroxiredoxin family. BCP/PrxQ subfamily.</text>
</comment>